<evidence type="ECO:0000256" key="1">
    <source>
        <dbReference type="SAM" id="Phobius"/>
    </source>
</evidence>
<protein>
    <submittedName>
        <fullName evidence="2">Uncharacterized protein</fullName>
    </submittedName>
</protein>
<accession>A0A8E1QXP9</accession>
<comment type="caution">
    <text evidence="2">The sequence shown here is derived from an EMBL/GenBank/DDBJ whole genome shotgun (WGS) entry which is preliminary data.</text>
</comment>
<keyword evidence="1" id="KW-1133">Transmembrane helix</keyword>
<reference evidence="2 3" key="1">
    <citation type="submission" date="2015-06" db="EMBL/GenBank/DDBJ databases">
        <title>Prevotella sp. 109, sp. nov., a novel member of the family Prevotellaceae isolated from human faeces.</title>
        <authorList>
            <person name="Shkoporov A.N."/>
            <person name="Chaplin A.V."/>
            <person name="Kafarskaia L.I."/>
            <person name="Efimov B.A."/>
        </authorList>
    </citation>
    <scope>NUCLEOTIDE SEQUENCE [LARGE SCALE GENOMIC DNA]</scope>
    <source>
        <strain evidence="2 3">109</strain>
    </source>
</reference>
<organism evidence="2 3">
    <name type="scientific">Xylanibacter rarus</name>
    <dbReference type="NCBI Taxonomy" id="1676614"/>
    <lineage>
        <taxon>Bacteria</taxon>
        <taxon>Pseudomonadati</taxon>
        <taxon>Bacteroidota</taxon>
        <taxon>Bacteroidia</taxon>
        <taxon>Bacteroidales</taxon>
        <taxon>Prevotellaceae</taxon>
        <taxon>Xylanibacter</taxon>
    </lineage>
</organism>
<keyword evidence="3" id="KW-1185">Reference proteome</keyword>
<feature type="transmembrane region" description="Helical" evidence="1">
    <location>
        <begin position="39"/>
        <end position="62"/>
    </location>
</feature>
<name>A0A8E1QXP9_9BACT</name>
<evidence type="ECO:0000313" key="2">
    <source>
        <dbReference type="EMBL" id="KOO68643.1"/>
    </source>
</evidence>
<dbReference type="AlphaFoldDB" id="A0A8E1QXP9"/>
<gene>
    <name evidence="2" type="ORF">ACU52_06455</name>
</gene>
<keyword evidence="1" id="KW-0472">Membrane</keyword>
<dbReference type="Proteomes" id="UP000036951">
    <property type="component" value="Unassembled WGS sequence"/>
</dbReference>
<keyword evidence="1" id="KW-0812">Transmembrane</keyword>
<dbReference type="EMBL" id="LFQU01000010">
    <property type="protein sequence ID" value="KOO68643.1"/>
    <property type="molecule type" value="Genomic_DNA"/>
</dbReference>
<proteinExistence type="predicted"/>
<sequence>MTSKNLANSNDIVRAQGNVNAPGCEFISHSFVCFAESKLDYICMTNVVCIFISAWAITLSVLQYRAMREPLDVGRTAEVPTLFLCRKKFNTKNYPFEGAGGDLFYCGYENETKIKTAESFVGCFGLCGLYFMC</sequence>
<evidence type="ECO:0000313" key="3">
    <source>
        <dbReference type="Proteomes" id="UP000036951"/>
    </source>
</evidence>